<gene>
    <name evidence="8" type="ORF">B4U80_04623</name>
</gene>
<dbReference type="AlphaFoldDB" id="A0A443SG32"/>
<name>A0A443SG32_9ACAR</name>
<keyword evidence="5 6" id="KW-0067">ATP-binding</keyword>
<dbReference type="GO" id="GO:0001664">
    <property type="term" value="F:G protein-coupled receptor binding"/>
    <property type="evidence" value="ECO:0007669"/>
    <property type="project" value="TreeGrafter"/>
</dbReference>
<evidence type="ECO:0000256" key="6">
    <source>
        <dbReference type="PROSITE-ProRule" id="PRU10141"/>
    </source>
</evidence>
<dbReference type="PANTHER" id="PTHR24355">
    <property type="entry name" value="G PROTEIN-COUPLED RECEPTOR KINASE/RIBOSOMAL PROTEIN S6 KINASE"/>
    <property type="match status" value="1"/>
</dbReference>
<dbReference type="PROSITE" id="PS50011">
    <property type="entry name" value="PROTEIN_KINASE_DOM"/>
    <property type="match status" value="1"/>
</dbReference>
<evidence type="ECO:0000313" key="8">
    <source>
        <dbReference type="EMBL" id="RWS26466.1"/>
    </source>
</evidence>
<dbReference type="Proteomes" id="UP000288716">
    <property type="component" value="Unassembled WGS sequence"/>
</dbReference>
<keyword evidence="4 8" id="KW-0418">Kinase</keyword>
<dbReference type="SUPFAM" id="SSF56112">
    <property type="entry name" value="Protein kinase-like (PK-like)"/>
    <property type="match status" value="1"/>
</dbReference>
<keyword evidence="1" id="KW-0723">Serine/threonine-protein kinase</keyword>
<keyword evidence="9" id="KW-1185">Reference proteome</keyword>
<evidence type="ECO:0000256" key="4">
    <source>
        <dbReference type="ARBA" id="ARBA00022777"/>
    </source>
</evidence>
<organism evidence="8 9">
    <name type="scientific">Leptotrombidium deliense</name>
    <dbReference type="NCBI Taxonomy" id="299467"/>
    <lineage>
        <taxon>Eukaryota</taxon>
        <taxon>Metazoa</taxon>
        <taxon>Ecdysozoa</taxon>
        <taxon>Arthropoda</taxon>
        <taxon>Chelicerata</taxon>
        <taxon>Arachnida</taxon>
        <taxon>Acari</taxon>
        <taxon>Acariformes</taxon>
        <taxon>Trombidiformes</taxon>
        <taxon>Prostigmata</taxon>
        <taxon>Anystina</taxon>
        <taxon>Parasitengona</taxon>
        <taxon>Trombiculoidea</taxon>
        <taxon>Trombiculidae</taxon>
        <taxon>Leptotrombidium</taxon>
    </lineage>
</organism>
<dbReference type="InterPro" id="IPR011009">
    <property type="entry name" value="Kinase-like_dom_sf"/>
</dbReference>
<dbReference type="OrthoDB" id="6496737at2759"/>
<sequence length="100" mass="11475">MGTTKSKFISTSSQTESSLEIPEVTFDDFQILRAIGKGSFGKVCIVQKKDSRKMYAMKYMSKALCIEKDAFQNVQKEIELLAKLEHPFIVNLWFTFQVIN</sequence>
<dbReference type="EMBL" id="NCKV01002732">
    <property type="protein sequence ID" value="RWS26466.1"/>
    <property type="molecule type" value="Genomic_DNA"/>
</dbReference>
<dbReference type="GO" id="GO:0004703">
    <property type="term" value="F:G protein-coupled receptor kinase activity"/>
    <property type="evidence" value="ECO:0007669"/>
    <property type="project" value="TreeGrafter"/>
</dbReference>
<dbReference type="PROSITE" id="PS00107">
    <property type="entry name" value="PROTEIN_KINASE_ATP"/>
    <property type="match status" value="1"/>
</dbReference>
<keyword evidence="2" id="KW-0808">Transferase</keyword>
<dbReference type="STRING" id="299467.A0A443SG32"/>
<evidence type="ECO:0000256" key="3">
    <source>
        <dbReference type="ARBA" id="ARBA00022741"/>
    </source>
</evidence>
<dbReference type="PANTHER" id="PTHR24355:SF30">
    <property type="entry name" value="SERINE_THREONINE-PROTEIN KINASE 32B ISOFORM X1"/>
    <property type="match status" value="1"/>
</dbReference>
<dbReference type="GO" id="GO:0009966">
    <property type="term" value="P:regulation of signal transduction"/>
    <property type="evidence" value="ECO:0007669"/>
    <property type="project" value="TreeGrafter"/>
</dbReference>
<comment type="caution">
    <text evidence="8">The sequence shown here is derived from an EMBL/GenBank/DDBJ whole genome shotgun (WGS) entry which is preliminary data.</text>
</comment>
<dbReference type="VEuPathDB" id="VectorBase:LDEU005574"/>
<dbReference type="InterPro" id="IPR000719">
    <property type="entry name" value="Prot_kinase_dom"/>
</dbReference>
<evidence type="ECO:0000256" key="1">
    <source>
        <dbReference type="ARBA" id="ARBA00022527"/>
    </source>
</evidence>
<accession>A0A443SG32</accession>
<feature type="domain" description="Protein kinase" evidence="7">
    <location>
        <begin position="29"/>
        <end position="100"/>
    </location>
</feature>
<proteinExistence type="predicted"/>
<evidence type="ECO:0000313" key="9">
    <source>
        <dbReference type="Proteomes" id="UP000288716"/>
    </source>
</evidence>
<dbReference type="GO" id="GO:0007186">
    <property type="term" value="P:G protein-coupled receptor signaling pathway"/>
    <property type="evidence" value="ECO:0007669"/>
    <property type="project" value="TreeGrafter"/>
</dbReference>
<evidence type="ECO:0000256" key="2">
    <source>
        <dbReference type="ARBA" id="ARBA00022679"/>
    </source>
</evidence>
<evidence type="ECO:0000256" key="5">
    <source>
        <dbReference type="ARBA" id="ARBA00022840"/>
    </source>
</evidence>
<feature type="binding site" evidence="6">
    <location>
        <position position="58"/>
    </location>
    <ligand>
        <name>ATP</name>
        <dbReference type="ChEBI" id="CHEBI:30616"/>
    </ligand>
</feature>
<evidence type="ECO:0000259" key="7">
    <source>
        <dbReference type="PROSITE" id="PS50011"/>
    </source>
</evidence>
<dbReference type="InterPro" id="IPR017441">
    <property type="entry name" value="Protein_kinase_ATP_BS"/>
</dbReference>
<dbReference type="Pfam" id="PF00069">
    <property type="entry name" value="Pkinase"/>
    <property type="match status" value="1"/>
</dbReference>
<keyword evidence="3 6" id="KW-0547">Nucleotide-binding</keyword>
<reference evidence="8 9" key="1">
    <citation type="journal article" date="2018" name="Gigascience">
        <title>Genomes of trombidid mites reveal novel predicted allergens and laterally-transferred genes associated with secondary metabolism.</title>
        <authorList>
            <person name="Dong X."/>
            <person name="Chaisiri K."/>
            <person name="Xia D."/>
            <person name="Armstrong S.D."/>
            <person name="Fang Y."/>
            <person name="Donnelly M.J."/>
            <person name="Kadowaki T."/>
            <person name="McGarry J.W."/>
            <person name="Darby A.C."/>
            <person name="Makepeace B.L."/>
        </authorList>
    </citation>
    <scope>NUCLEOTIDE SEQUENCE [LARGE SCALE GENOMIC DNA]</scope>
    <source>
        <strain evidence="8">UoL-UT</strain>
    </source>
</reference>
<protein>
    <submittedName>
        <fullName evidence="8">Serine/threonine-protein kinase 32B-like isoform X1</fullName>
    </submittedName>
</protein>
<dbReference type="GO" id="GO:0005524">
    <property type="term" value="F:ATP binding"/>
    <property type="evidence" value="ECO:0007669"/>
    <property type="project" value="UniProtKB-UniRule"/>
</dbReference>
<dbReference type="Gene3D" id="3.30.200.20">
    <property type="entry name" value="Phosphorylase Kinase, domain 1"/>
    <property type="match status" value="1"/>
</dbReference>